<keyword evidence="4" id="KW-1185">Reference proteome</keyword>
<feature type="domain" description="Alpha-L-glutamate ligase-related protein ATP-grasp" evidence="2">
    <location>
        <begin position="116"/>
        <end position="273"/>
    </location>
</feature>
<dbReference type="Pfam" id="PF14397">
    <property type="entry name" value="ATPgrasp_ST"/>
    <property type="match status" value="2"/>
</dbReference>
<feature type="transmembrane region" description="Helical" evidence="1">
    <location>
        <begin position="63"/>
        <end position="80"/>
    </location>
</feature>
<evidence type="ECO:0000256" key="1">
    <source>
        <dbReference type="SAM" id="Phobius"/>
    </source>
</evidence>
<feature type="domain" description="Alpha-L-glutamate ligase-related protein ATP-grasp" evidence="2">
    <location>
        <begin position="310"/>
        <end position="392"/>
    </location>
</feature>
<keyword evidence="1" id="KW-0812">Transmembrane</keyword>
<dbReference type="EMBL" id="AP021875">
    <property type="protein sequence ID" value="BBO77646.1"/>
    <property type="molecule type" value="Genomic_DNA"/>
</dbReference>
<evidence type="ECO:0000313" key="4">
    <source>
        <dbReference type="Proteomes" id="UP000427769"/>
    </source>
</evidence>
<proteinExistence type="predicted"/>
<dbReference type="Proteomes" id="UP000427769">
    <property type="component" value="Chromosome"/>
</dbReference>
<gene>
    <name evidence="3" type="ORF">DSCW_50630</name>
</gene>
<dbReference type="KEGG" id="dwd:DSCW_50630"/>
<keyword evidence="1" id="KW-0472">Membrane</keyword>
<evidence type="ECO:0000259" key="2">
    <source>
        <dbReference type="Pfam" id="PF14397"/>
    </source>
</evidence>
<protein>
    <recommendedName>
        <fullName evidence="2">Alpha-L-glutamate ligase-related protein ATP-grasp domain-containing protein</fullName>
    </recommendedName>
</protein>
<evidence type="ECO:0000313" key="3">
    <source>
        <dbReference type="EMBL" id="BBO77646.1"/>
    </source>
</evidence>
<feature type="transmembrane region" description="Helical" evidence="1">
    <location>
        <begin position="12"/>
        <end position="30"/>
    </location>
</feature>
<dbReference type="SUPFAM" id="SSF56059">
    <property type="entry name" value="Glutathione synthetase ATP-binding domain-like"/>
    <property type="match status" value="1"/>
</dbReference>
<name>A0A5K7Z754_9BACT</name>
<organism evidence="3 4">
    <name type="scientific">Desulfosarcina widdelii</name>
    <dbReference type="NCBI Taxonomy" id="947919"/>
    <lineage>
        <taxon>Bacteria</taxon>
        <taxon>Pseudomonadati</taxon>
        <taxon>Thermodesulfobacteriota</taxon>
        <taxon>Desulfobacteria</taxon>
        <taxon>Desulfobacterales</taxon>
        <taxon>Desulfosarcinaceae</taxon>
        <taxon>Desulfosarcina</taxon>
    </lineage>
</organism>
<reference evidence="3 4" key="1">
    <citation type="submission" date="2019-11" db="EMBL/GenBank/DDBJ databases">
        <title>Comparative genomics of hydrocarbon-degrading Desulfosarcina strains.</title>
        <authorList>
            <person name="Watanabe M."/>
            <person name="Kojima H."/>
            <person name="Fukui M."/>
        </authorList>
    </citation>
    <scope>NUCLEOTIDE SEQUENCE [LARGE SCALE GENOMIC DNA]</scope>
    <source>
        <strain evidence="3 4">PP31</strain>
    </source>
</reference>
<dbReference type="InterPro" id="IPR039523">
    <property type="entry name" value="RimK-rel_E_lig_ATP-grasp"/>
</dbReference>
<dbReference type="OrthoDB" id="5506224at2"/>
<dbReference type="AlphaFoldDB" id="A0A5K7Z754"/>
<keyword evidence="1" id="KW-1133">Transmembrane helix</keyword>
<sequence>MNLLNTRPMNRALWHLIDTLLIFYTYISHYRRLSKLFKGFNNKSYYDFKGINNKRLVTKIFDYLYIFFVLKIYPTNYYLYGFDVKNKNEFKKFIGDRDEPITSAKLKKLVGNNGFLLDDKYFFNLICKHHDLPVPKQWGLYGNSMSFRRSQELLKLMKENSIQKIVLKPRFGAYGAGIHFIDYNKINGTDSIKINVKDEYVVENAILQHSKMNEINPFCVNTIRLITLLTTNENVEILGAILRTSASDLPVDNFTMGGIVIGINIETGKLKEFGLVKYFVKFEGSDIPYNSGYMSIKRQFEEKRRKKMIKDGKLLYEHPITKIKFKDFQLPCWEQVKTITIQAQKVFNHVKSVGWDIGISDKGPVIIEANKFWATTGMQAANGGLLTDKNKKIFYQNGISFH</sequence>
<accession>A0A5K7Z754</accession>